<evidence type="ECO:0000313" key="11">
    <source>
        <dbReference type="EMBL" id="KAK3221906.1"/>
    </source>
</evidence>
<feature type="region of interest" description="Disordered" evidence="9">
    <location>
        <begin position="415"/>
        <end position="452"/>
    </location>
</feature>
<comment type="caution">
    <text evidence="11">The sequence shown here is derived from an EMBL/GenBank/DDBJ whole genome shotgun (WGS) entry which is preliminary data.</text>
</comment>
<keyword evidence="3 8" id="KW-0812">Transmembrane</keyword>
<protein>
    <recommendedName>
        <fullName evidence="8">MLO-like protein</fullName>
    </recommendedName>
</protein>
<dbReference type="AlphaFoldDB" id="A0AAE0APK0"/>
<comment type="similarity">
    <text evidence="2 8">Belongs to the MLO family.</text>
</comment>
<name>A0AAE0APK0_9ROSI</name>
<proteinExistence type="inferred from homology"/>
<feature type="compositionally biased region" description="Polar residues" evidence="9">
    <location>
        <begin position="467"/>
        <end position="480"/>
    </location>
</feature>
<reference evidence="11" key="1">
    <citation type="journal article" date="2023" name="Plant J.">
        <title>Genome sequences and population genomics provide insights into the demographic history, inbreeding, and mutation load of two 'living fossil' tree species of Dipteronia.</title>
        <authorList>
            <person name="Feng Y."/>
            <person name="Comes H.P."/>
            <person name="Chen J."/>
            <person name="Zhu S."/>
            <person name="Lu R."/>
            <person name="Zhang X."/>
            <person name="Li P."/>
            <person name="Qiu J."/>
            <person name="Olsen K.M."/>
            <person name="Qiu Y."/>
        </authorList>
    </citation>
    <scope>NUCLEOTIDE SEQUENCE</scope>
    <source>
        <strain evidence="11">NBL</strain>
    </source>
</reference>
<dbReference type="Proteomes" id="UP001281410">
    <property type="component" value="Unassembled WGS sequence"/>
</dbReference>
<sequence>MAGATGDRSLKETPTWAVALVCAGFVIISILIEHGILSIGKICIPASAGDIMLPCKKDSKEEDRHEGGDDNRRKLLLYGGDVIWRRGLASAGGGDYCSKSGKVPLVSQTGIHQLHIFIFVLAVIHVLYSGVTIGLAKAKMKKWKSWESETTSLEYQFSNDPSRFRLTHQTSFVRQHTGIFSAPGLRWIVAFFRQFFRSVTKVDYLTMRHGFINAHFAPNSKFNFHSYIKRSMEDDFKVVVGIRLFSLSLLFFLSRRVSMRRTYHLIRHLSNKNAYILLIVGAKLEIIIMEMAQQIQDRTTVVKGAPIVEPSNTFFWFNRPDLILFLIHLTLFQNSFQMAYFLWTWYEFGLFSCYTENVPEMFTRVIFGLVLQILCSYITFPLYSLVTQMGSHMKKAIFEEQTAKALKNWQKAAKQRKKQRSHGGADIGGNYSPSFMSGENTPSPSQGSPSPLYLLHKFRQNQIDLESAVSSPSRSNYNYQSETELSEMEMEMEIETPEHRRQHGNLRRMLETDRADDFSFVKP</sequence>
<feature type="compositionally biased region" description="Basic and acidic residues" evidence="9">
    <location>
        <begin position="508"/>
        <end position="523"/>
    </location>
</feature>
<dbReference type="PANTHER" id="PTHR31942:SF117">
    <property type="entry name" value="MLO-LIKE PROTEIN"/>
    <property type="match status" value="1"/>
</dbReference>
<organism evidence="11 12">
    <name type="scientific">Dipteronia sinensis</name>
    <dbReference type="NCBI Taxonomy" id="43782"/>
    <lineage>
        <taxon>Eukaryota</taxon>
        <taxon>Viridiplantae</taxon>
        <taxon>Streptophyta</taxon>
        <taxon>Embryophyta</taxon>
        <taxon>Tracheophyta</taxon>
        <taxon>Spermatophyta</taxon>
        <taxon>Magnoliopsida</taxon>
        <taxon>eudicotyledons</taxon>
        <taxon>Gunneridae</taxon>
        <taxon>Pentapetalae</taxon>
        <taxon>rosids</taxon>
        <taxon>malvids</taxon>
        <taxon>Sapindales</taxon>
        <taxon>Sapindaceae</taxon>
        <taxon>Hippocastanoideae</taxon>
        <taxon>Acereae</taxon>
        <taxon>Dipteronia</taxon>
    </lineage>
</organism>
<dbReference type="GO" id="GO:0006952">
    <property type="term" value="P:defense response"/>
    <property type="evidence" value="ECO:0007669"/>
    <property type="project" value="UniProtKB-KW"/>
</dbReference>
<feature type="compositionally biased region" description="Acidic residues" evidence="9">
    <location>
        <begin position="484"/>
        <end position="495"/>
    </location>
</feature>
<feature type="region of interest" description="Disordered" evidence="9">
    <location>
        <begin position="467"/>
        <end position="523"/>
    </location>
</feature>
<keyword evidence="7 8" id="KW-0568">Pathogenesis-related protein</keyword>
<evidence type="ECO:0000256" key="6">
    <source>
        <dbReference type="ARBA" id="ARBA00023136"/>
    </source>
</evidence>
<keyword evidence="12" id="KW-1185">Reference proteome</keyword>
<comment type="function">
    <text evidence="8">May be involved in modulation of pathogen defense and leaf cell death.</text>
</comment>
<gene>
    <name evidence="8" type="primary">MLO</name>
    <name evidence="11" type="ORF">Dsin_008931</name>
</gene>
<feature type="transmembrane region" description="Helical" evidence="10">
    <location>
        <begin position="366"/>
        <end position="386"/>
    </location>
</feature>
<feature type="transmembrane region" description="Helical" evidence="10">
    <location>
        <begin position="236"/>
        <end position="254"/>
    </location>
</feature>
<keyword evidence="4 8" id="KW-0611">Plant defense</keyword>
<evidence type="ECO:0000256" key="10">
    <source>
        <dbReference type="SAM" id="Phobius"/>
    </source>
</evidence>
<keyword evidence="8" id="KW-0112">Calmodulin-binding</keyword>
<evidence type="ECO:0000256" key="2">
    <source>
        <dbReference type="ARBA" id="ARBA00006574"/>
    </source>
</evidence>
<dbReference type="GO" id="GO:0005516">
    <property type="term" value="F:calmodulin binding"/>
    <property type="evidence" value="ECO:0007669"/>
    <property type="project" value="UniProtKB-KW"/>
</dbReference>
<evidence type="ECO:0000256" key="1">
    <source>
        <dbReference type="ARBA" id="ARBA00004141"/>
    </source>
</evidence>
<evidence type="ECO:0000256" key="8">
    <source>
        <dbReference type="RuleBase" id="RU280816"/>
    </source>
</evidence>
<feature type="transmembrane region" description="Helical" evidence="10">
    <location>
        <begin position="114"/>
        <end position="136"/>
    </location>
</feature>
<evidence type="ECO:0000256" key="3">
    <source>
        <dbReference type="ARBA" id="ARBA00022692"/>
    </source>
</evidence>
<evidence type="ECO:0000256" key="4">
    <source>
        <dbReference type="ARBA" id="ARBA00022821"/>
    </source>
</evidence>
<dbReference type="InterPro" id="IPR004326">
    <property type="entry name" value="Mlo"/>
</dbReference>
<evidence type="ECO:0000256" key="7">
    <source>
        <dbReference type="ARBA" id="ARBA00023265"/>
    </source>
</evidence>
<keyword evidence="6 8" id="KW-0472">Membrane</keyword>
<evidence type="ECO:0000256" key="5">
    <source>
        <dbReference type="ARBA" id="ARBA00022989"/>
    </source>
</evidence>
<accession>A0AAE0APK0</accession>
<keyword evidence="5 8" id="KW-1133">Transmembrane helix</keyword>
<evidence type="ECO:0000313" key="12">
    <source>
        <dbReference type="Proteomes" id="UP001281410"/>
    </source>
</evidence>
<comment type="domain">
    <text evidence="8">The C-terminus contains a calmodulin-binding domain, which binds calmodulin in a calcium-dependent fashion.</text>
</comment>
<feature type="transmembrane region" description="Helical" evidence="10">
    <location>
        <begin position="322"/>
        <end position="346"/>
    </location>
</feature>
<dbReference type="PANTHER" id="PTHR31942">
    <property type="entry name" value="MLO-LIKE PROTEIN 1"/>
    <property type="match status" value="1"/>
</dbReference>
<feature type="compositionally biased region" description="Polar residues" evidence="9">
    <location>
        <begin position="431"/>
        <end position="449"/>
    </location>
</feature>
<comment type="subcellular location">
    <subcellularLocation>
        <location evidence="1 8">Membrane</location>
        <topology evidence="1 8">Multi-pass membrane protein</topology>
    </subcellularLocation>
</comment>
<dbReference type="EMBL" id="JANJYJ010000003">
    <property type="protein sequence ID" value="KAK3221906.1"/>
    <property type="molecule type" value="Genomic_DNA"/>
</dbReference>
<dbReference type="GO" id="GO:0016020">
    <property type="term" value="C:membrane"/>
    <property type="evidence" value="ECO:0007669"/>
    <property type="project" value="UniProtKB-SubCell"/>
</dbReference>
<feature type="transmembrane region" description="Helical" evidence="10">
    <location>
        <begin position="15"/>
        <end position="32"/>
    </location>
</feature>
<dbReference type="Pfam" id="PF03094">
    <property type="entry name" value="Mlo"/>
    <property type="match status" value="1"/>
</dbReference>
<evidence type="ECO:0000256" key="9">
    <source>
        <dbReference type="SAM" id="MobiDB-lite"/>
    </source>
</evidence>